<evidence type="ECO:0000256" key="4">
    <source>
        <dbReference type="ARBA" id="ARBA00019595"/>
    </source>
</evidence>
<dbReference type="InterPro" id="IPR011051">
    <property type="entry name" value="RmlC_Cupin_sf"/>
</dbReference>
<evidence type="ECO:0000256" key="7">
    <source>
        <dbReference type="RuleBase" id="RU364069"/>
    </source>
</evidence>
<keyword evidence="9" id="KW-1185">Reference proteome</keyword>
<comment type="function">
    <text evidence="2 7">Catalyzes the epimerization of the C3' and C5'positions of dTDP-6-deoxy-D-xylo-4-hexulose, forming dTDP-6-deoxy-L-lyxo-4-hexulose.</text>
</comment>
<evidence type="ECO:0000256" key="2">
    <source>
        <dbReference type="ARBA" id="ARBA00001997"/>
    </source>
</evidence>
<dbReference type="InterPro" id="IPR000888">
    <property type="entry name" value="RmlC-like"/>
</dbReference>
<dbReference type="GO" id="GO:0005829">
    <property type="term" value="C:cytosol"/>
    <property type="evidence" value="ECO:0007669"/>
    <property type="project" value="TreeGrafter"/>
</dbReference>
<evidence type="ECO:0000313" key="9">
    <source>
        <dbReference type="Proteomes" id="UP000536262"/>
    </source>
</evidence>
<sequence>MVEVRKLGLDGVCEIWPAKIEDARGFFSETWNAEKLAHAGVAVEFVQDNQSFSRARGVMRGLHYQTPPFAQDKLVRVLRGAIFDVAVDIRKGSPSFGKWIGLTLSDRDWNQILVPKGFAHGFVTLEPDTEVVYKVSAPYSQPHDRSIRFDDPDIGIDWPVAVAEMVLSAKDAAAPRLNEVETGFVYA</sequence>
<accession>A0A7X0KLZ6</accession>
<dbReference type="EMBL" id="JACHOU010000008">
    <property type="protein sequence ID" value="MBB6355514.1"/>
    <property type="molecule type" value="Genomic_DNA"/>
</dbReference>
<feature type="active site" description="Proton acceptor" evidence="5">
    <location>
        <position position="63"/>
    </location>
</feature>
<comment type="catalytic activity">
    <reaction evidence="1 7">
        <text>dTDP-4-dehydro-6-deoxy-alpha-D-glucose = dTDP-4-dehydro-beta-L-rhamnose</text>
        <dbReference type="Rhea" id="RHEA:16969"/>
        <dbReference type="ChEBI" id="CHEBI:57649"/>
        <dbReference type="ChEBI" id="CHEBI:62830"/>
        <dbReference type="EC" id="5.1.3.13"/>
    </reaction>
</comment>
<protein>
    <recommendedName>
        <fullName evidence="4 7">dTDP-4-dehydrorhamnose 3,5-epimerase</fullName>
        <ecNumber evidence="3 7">5.1.3.13</ecNumber>
    </recommendedName>
    <alternativeName>
        <fullName evidence="7">Thymidine diphospho-4-keto-rhamnose 3,5-epimerase</fullName>
    </alternativeName>
</protein>
<feature type="active site" description="Proton donor" evidence="5">
    <location>
        <position position="133"/>
    </location>
</feature>
<dbReference type="EC" id="5.1.3.13" evidence="3 7"/>
<dbReference type="PANTHER" id="PTHR21047:SF2">
    <property type="entry name" value="THYMIDINE DIPHOSPHO-4-KETO-RHAMNOSE 3,5-EPIMERASE"/>
    <property type="match status" value="1"/>
</dbReference>
<evidence type="ECO:0000256" key="1">
    <source>
        <dbReference type="ARBA" id="ARBA00001298"/>
    </source>
</evidence>
<name>A0A7X0KLZ6_9HYPH</name>
<dbReference type="RefSeq" id="WP_055974896.1">
    <property type="nucleotide sequence ID" value="NZ_BAABEG010000001.1"/>
</dbReference>
<reference evidence="8 9" key="1">
    <citation type="submission" date="2020-08" db="EMBL/GenBank/DDBJ databases">
        <title>Genomic Encyclopedia of Type Strains, Phase IV (KMG-IV): sequencing the most valuable type-strain genomes for metagenomic binning, comparative biology and taxonomic classification.</title>
        <authorList>
            <person name="Goeker M."/>
        </authorList>
    </citation>
    <scope>NUCLEOTIDE SEQUENCE [LARGE SCALE GENOMIC DNA]</scope>
    <source>
        <strain evidence="8 9">DSM 7051</strain>
    </source>
</reference>
<gene>
    <name evidence="8" type="ORF">GGR00_003318</name>
</gene>
<dbReference type="Proteomes" id="UP000536262">
    <property type="component" value="Unassembled WGS sequence"/>
</dbReference>
<dbReference type="GO" id="GO:0000271">
    <property type="term" value="P:polysaccharide biosynthetic process"/>
    <property type="evidence" value="ECO:0007669"/>
    <property type="project" value="TreeGrafter"/>
</dbReference>
<dbReference type="GO" id="GO:0008830">
    <property type="term" value="F:dTDP-4-dehydrorhamnose 3,5-epimerase activity"/>
    <property type="evidence" value="ECO:0007669"/>
    <property type="project" value="UniProtKB-UniRule"/>
</dbReference>
<feature type="site" description="Participates in a stacking interaction with the thymidine ring of dTDP-4-oxo-6-deoxyglucose" evidence="6">
    <location>
        <position position="139"/>
    </location>
</feature>
<comment type="caution">
    <text evidence="8">The sequence shown here is derived from an EMBL/GenBank/DDBJ whole genome shotgun (WGS) entry which is preliminary data.</text>
</comment>
<dbReference type="Gene3D" id="2.60.120.10">
    <property type="entry name" value="Jelly Rolls"/>
    <property type="match status" value="1"/>
</dbReference>
<evidence type="ECO:0000256" key="6">
    <source>
        <dbReference type="PIRSR" id="PIRSR600888-3"/>
    </source>
</evidence>
<dbReference type="PANTHER" id="PTHR21047">
    <property type="entry name" value="DTDP-6-DEOXY-D-GLUCOSE-3,5 EPIMERASE"/>
    <property type="match status" value="1"/>
</dbReference>
<organism evidence="8 9">
    <name type="scientific">Aminobacter aganoensis</name>
    <dbReference type="NCBI Taxonomy" id="83264"/>
    <lineage>
        <taxon>Bacteria</taxon>
        <taxon>Pseudomonadati</taxon>
        <taxon>Pseudomonadota</taxon>
        <taxon>Alphaproteobacteria</taxon>
        <taxon>Hyphomicrobiales</taxon>
        <taxon>Phyllobacteriaceae</taxon>
        <taxon>Aminobacter</taxon>
    </lineage>
</organism>
<evidence type="ECO:0000256" key="3">
    <source>
        <dbReference type="ARBA" id="ARBA00012098"/>
    </source>
</evidence>
<dbReference type="CDD" id="cd00438">
    <property type="entry name" value="cupin_RmlC"/>
    <property type="match status" value="1"/>
</dbReference>
<evidence type="ECO:0000313" key="8">
    <source>
        <dbReference type="EMBL" id="MBB6355514.1"/>
    </source>
</evidence>
<dbReference type="InterPro" id="IPR014710">
    <property type="entry name" value="RmlC-like_jellyroll"/>
</dbReference>
<proteinExistence type="inferred from homology"/>
<dbReference type="GO" id="GO:0019305">
    <property type="term" value="P:dTDP-rhamnose biosynthetic process"/>
    <property type="evidence" value="ECO:0007669"/>
    <property type="project" value="UniProtKB-UniRule"/>
</dbReference>
<dbReference type="Pfam" id="PF00908">
    <property type="entry name" value="dTDP_sugar_isom"/>
    <property type="match status" value="1"/>
</dbReference>
<dbReference type="UniPathway" id="UPA00124"/>
<comment type="subunit">
    <text evidence="7">Homodimer.</text>
</comment>
<keyword evidence="7 8" id="KW-0413">Isomerase</keyword>
<dbReference type="SUPFAM" id="SSF51182">
    <property type="entry name" value="RmlC-like cupins"/>
    <property type="match status" value="1"/>
</dbReference>
<comment type="similarity">
    <text evidence="7">Belongs to the dTDP-4-dehydrorhamnose 3,5-epimerase family.</text>
</comment>
<evidence type="ECO:0000256" key="5">
    <source>
        <dbReference type="PIRSR" id="PIRSR600888-1"/>
    </source>
</evidence>
<dbReference type="AlphaFoldDB" id="A0A7X0KLZ6"/>
<dbReference type="NCBIfam" id="TIGR01221">
    <property type="entry name" value="rmlC"/>
    <property type="match status" value="1"/>
</dbReference>
<comment type="pathway">
    <text evidence="7">Carbohydrate biosynthesis; dTDP-L-rhamnose biosynthesis.</text>
</comment>